<dbReference type="EMBL" id="GBXM01078860">
    <property type="protein sequence ID" value="JAH29717.1"/>
    <property type="molecule type" value="Transcribed_RNA"/>
</dbReference>
<protein>
    <submittedName>
        <fullName evidence="1">Uncharacterized protein</fullName>
    </submittedName>
</protein>
<evidence type="ECO:0000313" key="1">
    <source>
        <dbReference type="EMBL" id="JAH29717.1"/>
    </source>
</evidence>
<accession>A0A0E9RLL4</accession>
<sequence length="21" mass="2397">MKVVSWYAISVAWLCVNLKVS</sequence>
<organism evidence="1">
    <name type="scientific">Anguilla anguilla</name>
    <name type="common">European freshwater eel</name>
    <name type="synonym">Muraena anguilla</name>
    <dbReference type="NCBI Taxonomy" id="7936"/>
    <lineage>
        <taxon>Eukaryota</taxon>
        <taxon>Metazoa</taxon>
        <taxon>Chordata</taxon>
        <taxon>Craniata</taxon>
        <taxon>Vertebrata</taxon>
        <taxon>Euteleostomi</taxon>
        <taxon>Actinopterygii</taxon>
        <taxon>Neopterygii</taxon>
        <taxon>Teleostei</taxon>
        <taxon>Anguilliformes</taxon>
        <taxon>Anguillidae</taxon>
        <taxon>Anguilla</taxon>
    </lineage>
</organism>
<reference evidence="1" key="1">
    <citation type="submission" date="2014-11" db="EMBL/GenBank/DDBJ databases">
        <authorList>
            <person name="Amaro Gonzalez C."/>
        </authorList>
    </citation>
    <scope>NUCLEOTIDE SEQUENCE</scope>
</reference>
<proteinExistence type="predicted"/>
<dbReference type="AlphaFoldDB" id="A0A0E9RLL4"/>
<reference evidence="1" key="2">
    <citation type="journal article" date="2015" name="Fish Shellfish Immunol.">
        <title>Early steps in the European eel (Anguilla anguilla)-Vibrio vulnificus interaction in the gills: Role of the RtxA13 toxin.</title>
        <authorList>
            <person name="Callol A."/>
            <person name="Pajuelo D."/>
            <person name="Ebbesson L."/>
            <person name="Teles M."/>
            <person name="MacKenzie S."/>
            <person name="Amaro C."/>
        </authorList>
    </citation>
    <scope>NUCLEOTIDE SEQUENCE</scope>
</reference>
<name>A0A0E9RLL4_ANGAN</name>